<dbReference type="InterPro" id="IPR034164">
    <property type="entry name" value="Pepsin-like_dom"/>
</dbReference>
<dbReference type="Proteomes" id="UP001189429">
    <property type="component" value="Unassembled WGS sequence"/>
</dbReference>
<dbReference type="InterPro" id="IPR033121">
    <property type="entry name" value="PEPTIDASE_A1"/>
</dbReference>
<keyword evidence="4" id="KW-0378">Hydrolase</keyword>
<keyword evidence="2" id="KW-0645">Protease</keyword>
<comment type="similarity">
    <text evidence="1">Belongs to the peptidase A1 family.</text>
</comment>
<dbReference type="SUPFAM" id="SSF50630">
    <property type="entry name" value="Acid proteases"/>
    <property type="match status" value="1"/>
</dbReference>
<protein>
    <recommendedName>
        <fullName evidence="6">Peptidase A1 domain-containing protein</fullName>
    </recommendedName>
</protein>
<comment type="caution">
    <text evidence="7">The sequence shown here is derived from an EMBL/GenBank/DDBJ whole genome shotgun (WGS) entry which is preliminary data.</text>
</comment>
<evidence type="ECO:0000256" key="3">
    <source>
        <dbReference type="ARBA" id="ARBA00022750"/>
    </source>
</evidence>
<feature type="region of interest" description="Disordered" evidence="5">
    <location>
        <begin position="501"/>
        <end position="563"/>
    </location>
</feature>
<evidence type="ECO:0000256" key="1">
    <source>
        <dbReference type="ARBA" id="ARBA00007447"/>
    </source>
</evidence>
<feature type="domain" description="Peptidase A1" evidence="6">
    <location>
        <begin position="31"/>
        <end position="386"/>
    </location>
</feature>
<evidence type="ECO:0000256" key="5">
    <source>
        <dbReference type="SAM" id="MobiDB-lite"/>
    </source>
</evidence>
<evidence type="ECO:0000313" key="7">
    <source>
        <dbReference type="EMBL" id="CAK0874246.1"/>
    </source>
</evidence>
<feature type="region of interest" description="Disordered" evidence="5">
    <location>
        <begin position="398"/>
        <end position="469"/>
    </location>
</feature>
<evidence type="ECO:0000313" key="8">
    <source>
        <dbReference type="Proteomes" id="UP001189429"/>
    </source>
</evidence>
<dbReference type="InterPro" id="IPR001461">
    <property type="entry name" value="Aspartic_peptidase_A1"/>
</dbReference>
<dbReference type="CDD" id="cd05471">
    <property type="entry name" value="pepsin_like"/>
    <property type="match status" value="1"/>
</dbReference>
<evidence type="ECO:0000256" key="2">
    <source>
        <dbReference type="ARBA" id="ARBA00022670"/>
    </source>
</evidence>
<evidence type="ECO:0000256" key="4">
    <source>
        <dbReference type="ARBA" id="ARBA00022801"/>
    </source>
</evidence>
<sequence length="1096" mass="120792">MRYFAPLAIPLDKQYVPVVRNNRTVSYKTAYFGKVSLGSPQQDFTVLFDTGSGHFFLPSATCDTETCRRHRRYDARASSTALEIDHEGREVGENATGRDQVAVAYGTGEIVGEFVWETVCLGGQQGPDCIQMRVVLATEMTTEPFGTFEFDGVLGLGLEGLAVDPEFSFFGQLFKLHNLTDARFGYFLSRTDELPSEITLGGHDERRMASALQWAPVHRPELGHWQLRIRSVTAGNETLSVCETGDCVAIADTGITTALAKFLARLTAFLFLSAPAAELQSAGSVDGAMDVRMAVQMRLNLLQQRYNLAWAMREPVQELVTSISILRRMLISEKSLHQQSAWTETPIARMMLRVEAANKEVASRKDHLQAKINVRDNLQDQLDALKRTKMEIHQLMEAEKQQKELESSTDMDEDKPSQGVVVFPEHPLEETPPGAASSPASTPAASTAGTAPSSASIQQAVQQQAEAQLKPMADQMMQMQQMMEDTTAGWITVKERAAAFESGSEGGQFSLGPRQRSSQRRPANDKGKSRTATAAFRKPQRRSDIEAVAKSAEDHRAPSSDAAQMDPYAESEYCHAGPQVLDRDSRIPIEVAIVGGDRTDSISCKLGQIGLLTRLQQEGCQIDLELDVSRVGLHAHAQLGLDMCPTSEHVAGQISIFVDGSFDEQDPSTAAWAMAVVAKDRAGLHVNFMALHAPYQDAQSRGIDTGALQRWWEETTAIAQRMSVDVVSVDDNARVGSMSSTAVGVGGWAEEENVSGTCFHQFMCELGLFAPSTFSDPSWSRDTEPSGFTFVQNGAYHRIDYVLVKPHFVPAIVFEHVWSDLDNLMEEVYPRKPYADQLTLYFVKWRRKNKALSLLISFEACLWELRLAALAFLELLDFDSWDGALGGVLSATAGLLKKKLDIDKTDTLERMVSEMSEAGMRTQEPLAFKGGWAHDLYKNSGSAAMHESYRQRLLMNNVAKHHHKFLRDQFKTLVAGLMIETQMGGAQGKGADMATHMVRTFSAVSCAQGLSTVLAFIDLNSAFYKVTRPIVVPFRQDPQDIADAIDAADILEALVPILEHTIAQPSVLAGLDNVHRTLRLIVSRTAPLLMTSASWP</sequence>
<dbReference type="Gene3D" id="2.40.70.10">
    <property type="entry name" value="Acid Proteases"/>
    <property type="match status" value="1"/>
</dbReference>
<keyword evidence="3" id="KW-0064">Aspartyl protease</keyword>
<feature type="compositionally biased region" description="Basic and acidic residues" evidence="5">
    <location>
        <begin position="541"/>
        <end position="558"/>
    </location>
</feature>
<dbReference type="PROSITE" id="PS51767">
    <property type="entry name" value="PEPTIDASE_A1"/>
    <property type="match status" value="1"/>
</dbReference>
<keyword evidence="8" id="KW-1185">Reference proteome</keyword>
<feature type="compositionally biased region" description="Low complexity" evidence="5">
    <location>
        <begin position="431"/>
        <end position="468"/>
    </location>
</feature>
<organism evidence="7 8">
    <name type="scientific">Prorocentrum cordatum</name>
    <dbReference type="NCBI Taxonomy" id="2364126"/>
    <lineage>
        <taxon>Eukaryota</taxon>
        <taxon>Sar</taxon>
        <taxon>Alveolata</taxon>
        <taxon>Dinophyceae</taxon>
        <taxon>Prorocentrales</taxon>
        <taxon>Prorocentraceae</taxon>
        <taxon>Prorocentrum</taxon>
    </lineage>
</organism>
<accession>A0ABN9VMQ6</accession>
<dbReference type="PANTHER" id="PTHR47966:SF51">
    <property type="entry name" value="BETA-SITE APP-CLEAVING ENZYME, ISOFORM A-RELATED"/>
    <property type="match status" value="1"/>
</dbReference>
<proteinExistence type="inferred from homology"/>
<dbReference type="Pfam" id="PF00026">
    <property type="entry name" value="Asp"/>
    <property type="match status" value="1"/>
</dbReference>
<evidence type="ECO:0000259" key="6">
    <source>
        <dbReference type="PROSITE" id="PS51767"/>
    </source>
</evidence>
<dbReference type="PANTHER" id="PTHR47966">
    <property type="entry name" value="BETA-SITE APP-CLEAVING ENZYME, ISOFORM A-RELATED"/>
    <property type="match status" value="1"/>
</dbReference>
<dbReference type="PRINTS" id="PR00792">
    <property type="entry name" value="PEPSIN"/>
</dbReference>
<reference evidence="7" key="1">
    <citation type="submission" date="2023-10" db="EMBL/GenBank/DDBJ databases">
        <authorList>
            <person name="Chen Y."/>
            <person name="Shah S."/>
            <person name="Dougan E. K."/>
            <person name="Thang M."/>
            <person name="Chan C."/>
        </authorList>
    </citation>
    <scope>NUCLEOTIDE SEQUENCE [LARGE SCALE GENOMIC DNA]</scope>
</reference>
<dbReference type="EMBL" id="CAUYUJ010017375">
    <property type="protein sequence ID" value="CAK0874246.1"/>
    <property type="molecule type" value="Genomic_DNA"/>
</dbReference>
<name>A0ABN9VMQ6_9DINO</name>
<dbReference type="InterPro" id="IPR021109">
    <property type="entry name" value="Peptidase_aspartic_dom_sf"/>
</dbReference>
<gene>
    <name evidence="7" type="ORF">PCOR1329_LOCUS59209</name>
</gene>